<sequence length="88" mass="9625">MVNHLAHLPNLGPKSQSMLIAAGIHTVADLRRLGSVAAYLQVKRQVGNASLNLLWALEGAISGLHWQEVARQHRTSLLLALEDAERRA</sequence>
<reference evidence="2 3" key="1">
    <citation type="submission" date="2023-08" db="EMBL/GenBank/DDBJ databases">
        <title>Rhodoferax potami sp. nov. and Rhodoferax mekongensis sp. nov., isolated from the Mekong River in Thailand.</title>
        <authorList>
            <person name="Kitikhun S."/>
            <person name="Charoenyingcharoen P."/>
            <person name="Siriarchawattana P."/>
            <person name="Likhitrattanapisal S."/>
            <person name="Nilsakha T."/>
            <person name="Chanpet A."/>
            <person name="Rattanawaree P."/>
            <person name="Ingsriswang S."/>
        </authorList>
    </citation>
    <scope>NUCLEOTIDE SEQUENCE [LARGE SCALE GENOMIC DNA]</scope>
    <source>
        <strain evidence="2 3">TBRC 17307</strain>
    </source>
</reference>
<dbReference type="InterPro" id="IPR047525">
    <property type="entry name" value="TfoX-like"/>
</dbReference>
<dbReference type="InterPro" id="IPR007077">
    <property type="entry name" value="TfoX_C"/>
</dbReference>
<proteinExistence type="predicted"/>
<accession>A0ABZ0B1S5</accession>
<protein>
    <submittedName>
        <fullName evidence="2">TfoX/Sxy family protein</fullName>
    </submittedName>
</protein>
<evidence type="ECO:0000313" key="3">
    <source>
        <dbReference type="Proteomes" id="UP001302257"/>
    </source>
</evidence>
<dbReference type="Proteomes" id="UP001302257">
    <property type="component" value="Chromosome"/>
</dbReference>
<gene>
    <name evidence="2" type="ORF">RAN89_05015</name>
</gene>
<dbReference type="PANTHER" id="PTHR36121:SF1">
    <property type="entry name" value="PROTEIN SXY"/>
    <property type="match status" value="1"/>
</dbReference>
<name>A0ABZ0B1S5_9BURK</name>
<dbReference type="Gene3D" id="1.10.150.20">
    <property type="entry name" value="5' to 3' exonuclease, C-terminal subdomain"/>
    <property type="match status" value="1"/>
</dbReference>
<evidence type="ECO:0000259" key="1">
    <source>
        <dbReference type="Pfam" id="PF04994"/>
    </source>
</evidence>
<dbReference type="RefSeq" id="WP_313868532.1">
    <property type="nucleotide sequence ID" value="NZ_CP132507.1"/>
</dbReference>
<keyword evidence="3" id="KW-1185">Reference proteome</keyword>
<evidence type="ECO:0000313" key="2">
    <source>
        <dbReference type="EMBL" id="WNO05797.1"/>
    </source>
</evidence>
<dbReference type="EMBL" id="CP132507">
    <property type="protein sequence ID" value="WNO05797.1"/>
    <property type="molecule type" value="Genomic_DNA"/>
</dbReference>
<organism evidence="2 3">
    <name type="scientific">Rhodoferax mekongensis</name>
    <dbReference type="NCBI Taxonomy" id="3068341"/>
    <lineage>
        <taxon>Bacteria</taxon>
        <taxon>Pseudomonadati</taxon>
        <taxon>Pseudomonadota</taxon>
        <taxon>Betaproteobacteria</taxon>
        <taxon>Burkholderiales</taxon>
        <taxon>Comamonadaceae</taxon>
        <taxon>Rhodoferax</taxon>
    </lineage>
</organism>
<dbReference type="PANTHER" id="PTHR36121">
    <property type="entry name" value="PROTEIN SXY"/>
    <property type="match status" value="1"/>
</dbReference>
<feature type="domain" description="TfoX C-terminal" evidence="1">
    <location>
        <begin position="3"/>
        <end position="79"/>
    </location>
</feature>
<dbReference type="Pfam" id="PF04994">
    <property type="entry name" value="TfoX_C"/>
    <property type="match status" value="1"/>
</dbReference>